<proteinExistence type="predicted"/>
<comment type="caution">
    <text evidence="2">The sequence shown here is derived from an EMBL/GenBank/DDBJ whole genome shotgun (WGS) entry which is preliminary data.</text>
</comment>
<keyword evidence="1" id="KW-0812">Transmembrane</keyword>
<sequence length="277" mass="30293">MAGLINRLYPGDVREIQPRETLDTDTPPINRIDMRRPLRWLAQGWQDLWRTPVALVDGLIVALVGLVSVWLTWSRPWLSFSLVTGFLLIAPVLSVGVNELARRLETGEPPGHAAGLGALARLGLPLWLFAGLLIVLFNVWASYIWLWLAVLNVGSAGVLGSVDQMLLAFLSGPKGIVSLIGLLVSGAALALAVFAVSLVTLPVMLDRHCSLIDAIAISFKAFRDNPRPLLLWAALITALFAVSALTAFIALVVVFPWLGLAMWHGYRDLVAWEDRPR</sequence>
<evidence type="ECO:0000313" key="3">
    <source>
        <dbReference type="Proteomes" id="UP000287798"/>
    </source>
</evidence>
<evidence type="ECO:0000313" key="2">
    <source>
        <dbReference type="EMBL" id="RRQ22103.1"/>
    </source>
</evidence>
<dbReference type="OrthoDB" id="5621705at2"/>
<dbReference type="Pfam" id="PF09955">
    <property type="entry name" value="DUF2189"/>
    <property type="match status" value="1"/>
</dbReference>
<dbReference type="RefSeq" id="WP_125181443.1">
    <property type="nucleotide sequence ID" value="NZ_QZMU01000001.1"/>
</dbReference>
<evidence type="ECO:0000256" key="1">
    <source>
        <dbReference type="SAM" id="Phobius"/>
    </source>
</evidence>
<dbReference type="InterPro" id="IPR018692">
    <property type="entry name" value="DUF2189"/>
</dbReference>
<protein>
    <submittedName>
        <fullName evidence="2">DUF2189 domain-containing protein</fullName>
    </submittedName>
</protein>
<dbReference type="Proteomes" id="UP000287798">
    <property type="component" value="Unassembled WGS sequence"/>
</dbReference>
<dbReference type="EMBL" id="QZMU01000001">
    <property type="protein sequence ID" value="RRQ22103.1"/>
    <property type="molecule type" value="Genomic_DNA"/>
</dbReference>
<feature type="transmembrane region" description="Helical" evidence="1">
    <location>
        <begin position="176"/>
        <end position="201"/>
    </location>
</feature>
<feature type="transmembrane region" description="Helical" evidence="1">
    <location>
        <begin position="118"/>
        <end position="137"/>
    </location>
</feature>
<feature type="transmembrane region" description="Helical" evidence="1">
    <location>
        <begin position="77"/>
        <end position="97"/>
    </location>
</feature>
<feature type="transmembrane region" description="Helical" evidence="1">
    <location>
        <begin position="229"/>
        <end position="258"/>
    </location>
</feature>
<keyword evidence="3" id="KW-1185">Reference proteome</keyword>
<gene>
    <name evidence="2" type="ORF">D6C00_09170</name>
</gene>
<organism evidence="2 3">
    <name type="scientific">Thiohalobacter thiocyanaticus</name>
    <dbReference type="NCBI Taxonomy" id="585455"/>
    <lineage>
        <taxon>Bacteria</taxon>
        <taxon>Pseudomonadati</taxon>
        <taxon>Pseudomonadota</taxon>
        <taxon>Gammaproteobacteria</taxon>
        <taxon>Thiohalobacterales</taxon>
        <taxon>Thiohalobacteraceae</taxon>
        <taxon>Thiohalobacter</taxon>
    </lineage>
</organism>
<keyword evidence="1" id="KW-0472">Membrane</keyword>
<dbReference type="AlphaFoldDB" id="A0A426QK16"/>
<reference evidence="2 3" key="1">
    <citation type="journal article" date="2010" name="Int. J. Syst. Evol. Microbiol.">
        <title>Thiohalobacter thiocyanaticus gen. nov., sp. nov., a moderately halophilic, sulfur-oxidizing gammaproteobacterium from hypersaline lakes, that utilizes thiocyanate.</title>
        <authorList>
            <person name="Sorokin D.Y."/>
            <person name="Kovaleva O.L."/>
            <person name="Tourova T.P."/>
            <person name="Muyzer G."/>
        </authorList>
    </citation>
    <scope>NUCLEOTIDE SEQUENCE [LARGE SCALE GENOMIC DNA]</scope>
    <source>
        <strain evidence="2 3">Hrh1</strain>
    </source>
</reference>
<name>A0A426QK16_9GAMM</name>
<feature type="transmembrane region" description="Helical" evidence="1">
    <location>
        <begin position="53"/>
        <end position="71"/>
    </location>
</feature>
<accession>A0A426QK16</accession>
<feature type="transmembrane region" description="Helical" evidence="1">
    <location>
        <begin position="143"/>
        <end position="169"/>
    </location>
</feature>
<keyword evidence="1" id="KW-1133">Transmembrane helix</keyword>